<dbReference type="InterPro" id="IPR018392">
    <property type="entry name" value="LysM"/>
</dbReference>
<name>A0A918KE97_9PROT</name>
<dbReference type="PANTHER" id="PTHR33734:SF22">
    <property type="entry name" value="MEMBRANE-BOUND LYTIC MUREIN TRANSGLYCOSYLASE D"/>
    <property type="match status" value="1"/>
</dbReference>
<dbReference type="SUPFAM" id="SSF54106">
    <property type="entry name" value="LysM domain"/>
    <property type="match status" value="2"/>
</dbReference>
<dbReference type="AlphaFoldDB" id="A0A918KE97"/>
<organism evidence="3 4">
    <name type="scientific">Litorimonas cladophorae</name>
    <dbReference type="NCBI Taxonomy" id="1220491"/>
    <lineage>
        <taxon>Bacteria</taxon>
        <taxon>Pseudomonadati</taxon>
        <taxon>Pseudomonadota</taxon>
        <taxon>Alphaproteobacteria</taxon>
        <taxon>Maricaulales</taxon>
        <taxon>Robiginitomaculaceae</taxon>
    </lineage>
</organism>
<keyword evidence="1" id="KW-0732">Signal</keyword>
<evidence type="ECO:0000256" key="1">
    <source>
        <dbReference type="SAM" id="SignalP"/>
    </source>
</evidence>
<evidence type="ECO:0000313" key="4">
    <source>
        <dbReference type="Proteomes" id="UP000600865"/>
    </source>
</evidence>
<dbReference type="EMBL" id="BMYV01000001">
    <property type="protein sequence ID" value="GGX58208.1"/>
    <property type="molecule type" value="Genomic_DNA"/>
</dbReference>
<dbReference type="InterPro" id="IPR036779">
    <property type="entry name" value="LysM_dom_sf"/>
</dbReference>
<dbReference type="PROSITE" id="PS51782">
    <property type="entry name" value="LYSM"/>
    <property type="match status" value="2"/>
</dbReference>
<evidence type="ECO:0000313" key="3">
    <source>
        <dbReference type="EMBL" id="GGX58208.1"/>
    </source>
</evidence>
<dbReference type="CDD" id="cd00118">
    <property type="entry name" value="LysM"/>
    <property type="match status" value="2"/>
</dbReference>
<accession>A0A918KE97</accession>
<reference evidence="3 4" key="1">
    <citation type="journal article" date="2014" name="Int. J. Syst. Evol. Microbiol.">
        <title>Complete genome sequence of Corynebacterium casei LMG S-19264T (=DSM 44701T), isolated from a smear-ripened cheese.</title>
        <authorList>
            <consortium name="US DOE Joint Genome Institute (JGI-PGF)"/>
            <person name="Walter F."/>
            <person name="Albersmeier A."/>
            <person name="Kalinowski J."/>
            <person name="Ruckert C."/>
        </authorList>
    </citation>
    <scope>NUCLEOTIDE SEQUENCE [LARGE SCALE GENOMIC DNA]</scope>
    <source>
        <strain evidence="3 4">KCTC 23968</strain>
    </source>
</reference>
<dbReference type="Gene3D" id="3.10.350.10">
    <property type="entry name" value="LysM domain"/>
    <property type="match status" value="2"/>
</dbReference>
<feature type="signal peptide" evidence="1">
    <location>
        <begin position="1"/>
        <end position="21"/>
    </location>
</feature>
<protein>
    <recommendedName>
        <fullName evidence="2">LysM domain-containing protein</fullName>
    </recommendedName>
</protein>
<feature type="domain" description="LysM" evidence="2">
    <location>
        <begin position="233"/>
        <end position="277"/>
    </location>
</feature>
<dbReference type="PANTHER" id="PTHR33734">
    <property type="entry name" value="LYSM DOMAIN-CONTAINING GPI-ANCHORED PROTEIN 2"/>
    <property type="match status" value="1"/>
</dbReference>
<dbReference type="Pfam" id="PF01476">
    <property type="entry name" value="LysM"/>
    <property type="match status" value="2"/>
</dbReference>
<comment type="caution">
    <text evidence="3">The sequence shown here is derived from an EMBL/GenBank/DDBJ whole genome shotgun (WGS) entry which is preliminary data.</text>
</comment>
<dbReference type="Proteomes" id="UP000600865">
    <property type="component" value="Unassembled WGS sequence"/>
</dbReference>
<gene>
    <name evidence="3" type="ORF">GCM10011309_04280</name>
</gene>
<proteinExistence type="predicted"/>
<dbReference type="RefSeq" id="WP_189580710.1">
    <property type="nucleotide sequence ID" value="NZ_BMYV01000001.1"/>
</dbReference>
<feature type="domain" description="LysM" evidence="2">
    <location>
        <begin position="139"/>
        <end position="182"/>
    </location>
</feature>
<sequence>MRATTLLLTAALTLTSTAVFAQSSYNVVVQPVSPSVDAIINAPVTYDERGVVEAQHFNADNLTDAQYQELLDEADRIRAYRAANNISFEDSYTESAVATTPQSAPTYEYIAETSPVQQIELFAPESTVTTSTFSNSSLKSHTVSKGDTLYNISKRYDTSVDAIKTENGLSGTALSIGQKIRIPGVIIESINTIAQPVFASAPIRDGFVTRRIVEPAPQEFEPRVEPALSASETIYAVLPKDTLYSISRRTCVGVKDIVSRNGISNPNALKPGQRLTLPEGHCLTR</sequence>
<evidence type="ECO:0000259" key="2">
    <source>
        <dbReference type="PROSITE" id="PS51782"/>
    </source>
</evidence>
<keyword evidence="4" id="KW-1185">Reference proteome</keyword>
<dbReference type="SMART" id="SM00257">
    <property type="entry name" value="LysM"/>
    <property type="match status" value="2"/>
</dbReference>
<feature type="chain" id="PRO_5037846693" description="LysM domain-containing protein" evidence="1">
    <location>
        <begin position="22"/>
        <end position="285"/>
    </location>
</feature>